<evidence type="ECO:0000313" key="2">
    <source>
        <dbReference type="Proteomes" id="UP000187486"/>
    </source>
</evidence>
<accession>A0A1R0KRV8</accession>
<proteinExistence type="predicted"/>
<dbReference type="Proteomes" id="UP000187486">
    <property type="component" value="Unassembled WGS sequence"/>
</dbReference>
<organism evidence="1 2">
    <name type="scientific">Amycolatopsis coloradensis</name>
    <dbReference type="NCBI Taxonomy" id="76021"/>
    <lineage>
        <taxon>Bacteria</taxon>
        <taxon>Bacillati</taxon>
        <taxon>Actinomycetota</taxon>
        <taxon>Actinomycetes</taxon>
        <taxon>Pseudonocardiales</taxon>
        <taxon>Pseudonocardiaceae</taxon>
        <taxon>Amycolatopsis</taxon>
    </lineage>
</organism>
<dbReference type="Gene3D" id="1.10.10.10">
    <property type="entry name" value="Winged helix-like DNA-binding domain superfamily/Winged helix DNA-binding domain"/>
    <property type="match status" value="1"/>
</dbReference>
<dbReference type="EMBL" id="MQUQ01000010">
    <property type="protein sequence ID" value="OLZ50549.1"/>
    <property type="molecule type" value="Genomic_DNA"/>
</dbReference>
<comment type="caution">
    <text evidence="1">The sequence shown here is derived from an EMBL/GenBank/DDBJ whole genome shotgun (WGS) entry which is preliminary data.</text>
</comment>
<protein>
    <submittedName>
        <fullName evidence="1">Uncharacterized protein</fullName>
    </submittedName>
</protein>
<keyword evidence="2" id="KW-1185">Reference proteome</keyword>
<dbReference type="SUPFAM" id="SSF88659">
    <property type="entry name" value="Sigma3 and sigma4 domains of RNA polymerase sigma factors"/>
    <property type="match status" value="1"/>
</dbReference>
<reference evidence="1 2" key="1">
    <citation type="submission" date="2016-01" db="EMBL/GenBank/DDBJ databases">
        <title>Amycolatopsis coloradensis genome sequencing and assembly.</title>
        <authorList>
            <person name="Mayilraj S."/>
        </authorList>
    </citation>
    <scope>NUCLEOTIDE SEQUENCE [LARGE SCALE GENOMIC DNA]</scope>
    <source>
        <strain evidence="1 2">DSM 44225</strain>
    </source>
</reference>
<gene>
    <name evidence="1" type="ORF">BS329_19175</name>
</gene>
<dbReference type="OrthoDB" id="3624709at2"/>
<dbReference type="InterPro" id="IPR013324">
    <property type="entry name" value="RNA_pol_sigma_r3/r4-like"/>
</dbReference>
<name>A0A1R0KRV8_9PSEU</name>
<dbReference type="RefSeq" id="WP_076162596.1">
    <property type="nucleotide sequence ID" value="NZ_JBEZVB010000049.1"/>
</dbReference>
<dbReference type="STRING" id="76021.BS329_19175"/>
<sequence length="160" mass="18005">MNPRLVLAAAVEEPVWLRWTVVPEEDRALTFVYLVARRTGRSPASAARLCTRLLSRRTRGRTAGARNARASWVAELRVRLRRRRRAQVFDEALADATVLDELALLPPRQRFAVWEAVIRHRKVTDIAQDTGWTRGQAGRLLHAGMSSLATRVKSGQGDLS</sequence>
<dbReference type="InterPro" id="IPR036388">
    <property type="entry name" value="WH-like_DNA-bd_sf"/>
</dbReference>
<dbReference type="AlphaFoldDB" id="A0A1R0KRV8"/>
<evidence type="ECO:0000313" key="1">
    <source>
        <dbReference type="EMBL" id="OLZ50549.1"/>
    </source>
</evidence>